<feature type="region of interest" description="Disordered" evidence="1">
    <location>
        <begin position="1"/>
        <end position="89"/>
    </location>
</feature>
<organism evidence="2 3">
    <name type="scientific">Panicum virgatum</name>
    <name type="common">Blackwell switchgrass</name>
    <dbReference type="NCBI Taxonomy" id="38727"/>
    <lineage>
        <taxon>Eukaryota</taxon>
        <taxon>Viridiplantae</taxon>
        <taxon>Streptophyta</taxon>
        <taxon>Embryophyta</taxon>
        <taxon>Tracheophyta</taxon>
        <taxon>Spermatophyta</taxon>
        <taxon>Magnoliopsida</taxon>
        <taxon>Liliopsida</taxon>
        <taxon>Poales</taxon>
        <taxon>Poaceae</taxon>
        <taxon>PACMAD clade</taxon>
        <taxon>Panicoideae</taxon>
        <taxon>Panicodae</taxon>
        <taxon>Paniceae</taxon>
        <taxon>Panicinae</taxon>
        <taxon>Panicum</taxon>
        <taxon>Panicum sect. Hiantes</taxon>
    </lineage>
</organism>
<protein>
    <submittedName>
        <fullName evidence="2">Uncharacterized protein</fullName>
    </submittedName>
</protein>
<reference evidence="2" key="1">
    <citation type="submission" date="2020-05" db="EMBL/GenBank/DDBJ databases">
        <title>WGS assembly of Panicum virgatum.</title>
        <authorList>
            <person name="Lovell J.T."/>
            <person name="Jenkins J."/>
            <person name="Shu S."/>
            <person name="Juenger T.E."/>
            <person name="Schmutz J."/>
        </authorList>
    </citation>
    <scope>NUCLEOTIDE SEQUENCE</scope>
    <source>
        <strain evidence="2">AP13</strain>
    </source>
</reference>
<evidence type="ECO:0000313" key="3">
    <source>
        <dbReference type="Proteomes" id="UP000823388"/>
    </source>
</evidence>
<gene>
    <name evidence="2" type="ORF">PVAP13_8NG071400</name>
</gene>
<dbReference type="Proteomes" id="UP000823388">
    <property type="component" value="Chromosome 8N"/>
</dbReference>
<name>A0A8T0P2C8_PANVG</name>
<accession>A0A8T0P2C8</accession>
<proteinExistence type="predicted"/>
<comment type="caution">
    <text evidence="2">The sequence shown here is derived from an EMBL/GenBank/DDBJ whole genome shotgun (WGS) entry which is preliminary data.</text>
</comment>
<keyword evidence="3" id="KW-1185">Reference proteome</keyword>
<evidence type="ECO:0000313" key="2">
    <source>
        <dbReference type="EMBL" id="KAG2556331.1"/>
    </source>
</evidence>
<sequence length="108" mass="11283">MSRSSTPATSIPPSSPVAGLRPRRASAPPRADLAQRRPWRVHTNAPSSSLLRARVAGSSTVGRQWAPRGTSSATTGNLADEKASEEVADSIPSPAVAKFTLFPSSMMA</sequence>
<dbReference type="EMBL" id="CM029052">
    <property type="protein sequence ID" value="KAG2556331.1"/>
    <property type="molecule type" value="Genomic_DNA"/>
</dbReference>
<evidence type="ECO:0000256" key="1">
    <source>
        <dbReference type="SAM" id="MobiDB-lite"/>
    </source>
</evidence>
<feature type="compositionally biased region" description="Low complexity" evidence="1">
    <location>
        <begin position="1"/>
        <end position="12"/>
    </location>
</feature>
<dbReference type="AlphaFoldDB" id="A0A8T0P2C8"/>